<protein>
    <submittedName>
        <fullName evidence="1">Uncharacterized protein</fullName>
    </submittedName>
</protein>
<organism evidence="1 2">
    <name type="scientific">Polarella glacialis</name>
    <name type="common">Dinoflagellate</name>
    <dbReference type="NCBI Taxonomy" id="89957"/>
    <lineage>
        <taxon>Eukaryota</taxon>
        <taxon>Sar</taxon>
        <taxon>Alveolata</taxon>
        <taxon>Dinophyceae</taxon>
        <taxon>Suessiales</taxon>
        <taxon>Suessiaceae</taxon>
        <taxon>Polarella</taxon>
    </lineage>
</organism>
<dbReference type="EMBL" id="CAJNNW010013056">
    <property type="protein sequence ID" value="CAE8654983.1"/>
    <property type="molecule type" value="Genomic_DNA"/>
</dbReference>
<gene>
    <name evidence="1" type="ORF">PGLA2088_LOCUS11341</name>
</gene>
<evidence type="ECO:0000313" key="1">
    <source>
        <dbReference type="EMBL" id="CAE8654983.1"/>
    </source>
</evidence>
<dbReference type="AlphaFoldDB" id="A0A813IRD5"/>
<sequence>MADAGTPCLGSGWMQKDVSELRLFGVDTPDAPDSDALLAATDALLALADLPPSKALRFTELSKISVMQQFKCDLVGTSSVITGAIATAMLALRDETANKGAQVDN</sequence>
<evidence type="ECO:0000313" key="2">
    <source>
        <dbReference type="Proteomes" id="UP000626109"/>
    </source>
</evidence>
<accession>A0A813IRD5</accession>
<proteinExistence type="predicted"/>
<dbReference type="Proteomes" id="UP000626109">
    <property type="component" value="Unassembled WGS sequence"/>
</dbReference>
<name>A0A813IRD5_POLGL</name>
<comment type="caution">
    <text evidence="1">The sequence shown here is derived from an EMBL/GenBank/DDBJ whole genome shotgun (WGS) entry which is preliminary data.</text>
</comment>
<reference evidence="1" key="1">
    <citation type="submission" date="2021-02" db="EMBL/GenBank/DDBJ databases">
        <authorList>
            <person name="Dougan E. K."/>
            <person name="Rhodes N."/>
            <person name="Thang M."/>
            <person name="Chan C."/>
        </authorList>
    </citation>
    <scope>NUCLEOTIDE SEQUENCE</scope>
</reference>